<gene>
    <name evidence="3" type="ORF">HNQ97_003880</name>
</gene>
<reference evidence="3 4" key="1">
    <citation type="submission" date="2020-08" db="EMBL/GenBank/DDBJ databases">
        <title>Genomic Encyclopedia of Type Strains, Phase IV (KMG-IV): sequencing the most valuable type-strain genomes for metagenomic binning, comparative biology and taxonomic classification.</title>
        <authorList>
            <person name="Goeker M."/>
        </authorList>
    </citation>
    <scope>NUCLEOTIDE SEQUENCE [LARGE SCALE GENOMIC DNA]</scope>
    <source>
        <strain evidence="3 4">DSM 17455</strain>
    </source>
</reference>
<protein>
    <submittedName>
        <fullName evidence="3">3-oxoacyl-[acyl-carrier protein] reductase</fullName>
        <ecNumber evidence="3">1.1.1.100</ecNumber>
    </submittedName>
</protein>
<comment type="similarity">
    <text evidence="1">Belongs to the short-chain dehydrogenases/reductases (SDR) family.</text>
</comment>
<evidence type="ECO:0000313" key="4">
    <source>
        <dbReference type="Proteomes" id="UP000587524"/>
    </source>
</evidence>
<dbReference type="RefSeq" id="WP_312870954.1">
    <property type="nucleotide sequence ID" value="NZ_JACJHY010000019.1"/>
</dbReference>
<evidence type="ECO:0000313" key="3">
    <source>
        <dbReference type="EMBL" id="MBA9021870.1"/>
    </source>
</evidence>
<accession>A0ABR6CBD6</accession>
<dbReference type="PRINTS" id="PR00080">
    <property type="entry name" value="SDRFAMILY"/>
</dbReference>
<sequence length="296" mass="30920">MQYGFVGHAHPPQHGDAKGSCKEIFSLSMKLLQISSRARTRGGYQMFELDLRGRHVVIAGGSRGLGLHVALAFAEAGASVSICARGKSDLEAAGERIAMHGVVAHAACCELAEHASIKAYVEEAATRLGGIDILVNNATGKASSDTEQDWAASLSVDVLATVRASSAAQPYLENGTNPAIINISSRTAFAPAPTTPAYGAAKAAIMHFTRSQAAALAGKGIRVNCVAPGSLEFPGGWWDKCRIQNPALYDRTQASFPFGRFGTPGDIANVVLFLASPLSGWITGQTLLADGGQTLQ</sequence>
<dbReference type="Pfam" id="PF13561">
    <property type="entry name" value="adh_short_C2"/>
    <property type="match status" value="1"/>
</dbReference>
<dbReference type="InterPro" id="IPR036291">
    <property type="entry name" value="NAD(P)-bd_dom_sf"/>
</dbReference>
<dbReference type="PROSITE" id="PS00061">
    <property type="entry name" value="ADH_SHORT"/>
    <property type="match status" value="1"/>
</dbReference>
<dbReference type="EMBL" id="JACJHZ010000019">
    <property type="protein sequence ID" value="MBA9021870.1"/>
    <property type="molecule type" value="Genomic_DNA"/>
</dbReference>
<keyword evidence="2 3" id="KW-0560">Oxidoreductase</keyword>
<dbReference type="SUPFAM" id="SSF51735">
    <property type="entry name" value="NAD(P)-binding Rossmann-fold domains"/>
    <property type="match status" value="1"/>
</dbReference>
<dbReference type="PRINTS" id="PR00081">
    <property type="entry name" value="GDHRDH"/>
</dbReference>
<dbReference type="InterPro" id="IPR020904">
    <property type="entry name" value="Sc_DH/Rdtase_CS"/>
</dbReference>
<name>A0ABR6CBD6_9HYPH</name>
<evidence type="ECO:0000256" key="2">
    <source>
        <dbReference type="ARBA" id="ARBA00023002"/>
    </source>
</evidence>
<dbReference type="InterPro" id="IPR002347">
    <property type="entry name" value="SDR_fam"/>
</dbReference>
<dbReference type="PANTHER" id="PTHR43639:SF1">
    <property type="entry name" value="SHORT-CHAIN DEHYDROGENASE_REDUCTASE FAMILY PROTEIN"/>
    <property type="match status" value="1"/>
</dbReference>
<dbReference type="Proteomes" id="UP000587524">
    <property type="component" value="Unassembled WGS sequence"/>
</dbReference>
<organism evidence="3 4">
    <name type="scientific">Aminobacter ciceronei</name>
    <dbReference type="NCBI Taxonomy" id="150723"/>
    <lineage>
        <taxon>Bacteria</taxon>
        <taxon>Pseudomonadati</taxon>
        <taxon>Pseudomonadota</taxon>
        <taxon>Alphaproteobacteria</taxon>
        <taxon>Hyphomicrobiales</taxon>
        <taxon>Phyllobacteriaceae</taxon>
        <taxon>Aminobacter</taxon>
    </lineage>
</organism>
<dbReference type="GO" id="GO:0004316">
    <property type="term" value="F:3-oxoacyl-[acyl-carrier-protein] reductase (NADPH) activity"/>
    <property type="evidence" value="ECO:0007669"/>
    <property type="project" value="UniProtKB-EC"/>
</dbReference>
<keyword evidence="4" id="KW-1185">Reference proteome</keyword>
<dbReference type="EC" id="1.1.1.100" evidence="3"/>
<proteinExistence type="inferred from homology"/>
<dbReference type="Gene3D" id="3.40.50.720">
    <property type="entry name" value="NAD(P)-binding Rossmann-like Domain"/>
    <property type="match status" value="1"/>
</dbReference>
<comment type="caution">
    <text evidence="3">The sequence shown here is derived from an EMBL/GenBank/DDBJ whole genome shotgun (WGS) entry which is preliminary data.</text>
</comment>
<dbReference type="CDD" id="cd05233">
    <property type="entry name" value="SDR_c"/>
    <property type="match status" value="1"/>
</dbReference>
<dbReference type="PANTHER" id="PTHR43639">
    <property type="entry name" value="OXIDOREDUCTASE, SHORT-CHAIN DEHYDROGENASE/REDUCTASE FAMILY (AFU_ORTHOLOGUE AFUA_5G02870)"/>
    <property type="match status" value="1"/>
</dbReference>
<evidence type="ECO:0000256" key="1">
    <source>
        <dbReference type="ARBA" id="ARBA00006484"/>
    </source>
</evidence>